<feature type="region of interest" description="Disordered" evidence="1">
    <location>
        <begin position="1"/>
        <end position="21"/>
    </location>
</feature>
<dbReference type="EMBL" id="CAJNDS010002152">
    <property type="protein sequence ID" value="CAE7353043.1"/>
    <property type="molecule type" value="Genomic_DNA"/>
</dbReference>
<reference evidence="2" key="1">
    <citation type="submission" date="2021-02" db="EMBL/GenBank/DDBJ databases">
        <authorList>
            <person name="Dougan E. K."/>
            <person name="Rhodes N."/>
            <person name="Thang M."/>
            <person name="Chan C."/>
        </authorList>
    </citation>
    <scope>NUCLEOTIDE SEQUENCE</scope>
</reference>
<proteinExistence type="predicted"/>
<protein>
    <submittedName>
        <fullName evidence="2">Kmo protein</fullName>
    </submittedName>
</protein>
<evidence type="ECO:0000313" key="2">
    <source>
        <dbReference type="EMBL" id="CAE7353043.1"/>
    </source>
</evidence>
<evidence type="ECO:0000256" key="1">
    <source>
        <dbReference type="SAM" id="MobiDB-lite"/>
    </source>
</evidence>
<comment type="caution">
    <text evidence="2">The sequence shown here is derived from an EMBL/GenBank/DDBJ whole genome shotgun (WGS) entry which is preliminary data.</text>
</comment>
<dbReference type="Proteomes" id="UP000604046">
    <property type="component" value="Unassembled WGS sequence"/>
</dbReference>
<evidence type="ECO:0000313" key="3">
    <source>
        <dbReference type="Proteomes" id="UP000604046"/>
    </source>
</evidence>
<name>A0A812P744_9DINO</name>
<dbReference type="AlphaFoldDB" id="A0A812P744"/>
<sequence>MISRTSTAQVQSSPSTASERFDYETLESGSYQHEHTFKERPIANIKWRQSPSFPCPSALAGLDDPRDGFQDMLEMVFQGTAVILPLEDNHVKRSNTRISTFHLDEVPGKSVNEAKHLLVNVWFPCPDCAIGRKRLAIGRGRAFRAIEAAEKLKVYGPGPRIPRSQPTVNYCLSPEGAEKLAAAGDLAFTPGDSLVVFLSGTTSSLPVPICPHAGALPGSSQEFRYYVYARNNAS</sequence>
<gene>
    <name evidence="2" type="primary">kmo</name>
    <name evidence="2" type="ORF">SNAT2548_LOCUS18650</name>
</gene>
<accession>A0A812P744</accession>
<organism evidence="2 3">
    <name type="scientific">Symbiodinium natans</name>
    <dbReference type="NCBI Taxonomy" id="878477"/>
    <lineage>
        <taxon>Eukaryota</taxon>
        <taxon>Sar</taxon>
        <taxon>Alveolata</taxon>
        <taxon>Dinophyceae</taxon>
        <taxon>Suessiales</taxon>
        <taxon>Symbiodiniaceae</taxon>
        <taxon>Symbiodinium</taxon>
    </lineage>
</organism>
<feature type="compositionally biased region" description="Polar residues" evidence="1">
    <location>
        <begin position="1"/>
        <end position="18"/>
    </location>
</feature>
<keyword evidence="3" id="KW-1185">Reference proteome</keyword>